<reference evidence="2" key="1">
    <citation type="submission" date="2017-11" db="EMBL/GenBank/DDBJ databases">
        <authorList>
            <person name="Lima N.C."/>
            <person name="Parody-Merino A.M."/>
            <person name="Battley P.F."/>
            <person name="Fidler A.E."/>
            <person name="Prosdocimi F."/>
        </authorList>
    </citation>
    <scope>NUCLEOTIDE SEQUENCE [LARGE SCALE GENOMIC DNA]</scope>
</reference>
<dbReference type="Proteomes" id="UP000233556">
    <property type="component" value="Unassembled WGS sequence"/>
</dbReference>
<gene>
    <name evidence="1" type="ORF">llap_18787</name>
</gene>
<protein>
    <submittedName>
        <fullName evidence="1">Uncharacterized protein</fullName>
    </submittedName>
</protein>
<keyword evidence="2" id="KW-1185">Reference proteome</keyword>
<dbReference type="AlphaFoldDB" id="A0A2I0TAT4"/>
<proteinExistence type="predicted"/>
<evidence type="ECO:0000313" key="2">
    <source>
        <dbReference type="Proteomes" id="UP000233556"/>
    </source>
</evidence>
<name>A0A2I0TAT4_LIMLA</name>
<sequence length="69" mass="7501">MAQTNLSCVLQTAQKVHKVAKQVCSRLGQYRMPFGWAARSVTSAALAAAELPLLVIRDAMSQGTSHWSQ</sequence>
<evidence type="ECO:0000313" key="1">
    <source>
        <dbReference type="EMBL" id="PKU30909.1"/>
    </source>
</evidence>
<accession>A0A2I0TAT4</accession>
<organism evidence="1 2">
    <name type="scientific">Limosa lapponica baueri</name>
    <dbReference type="NCBI Taxonomy" id="1758121"/>
    <lineage>
        <taxon>Eukaryota</taxon>
        <taxon>Metazoa</taxon>
        <taxon>Chordata</taxon>
        <taxon>Craniata</taxon>
        <taxon>Vertebrata</taxon>
        <taxon>Euteleostomi</taxon>
        <taxon>Archelosauria</taxon>
        <taxon>Archosauria</taxon>
        <taxon>Dinosauria</taxon>
        <taxon>Saurischia</taxon>
        <taxon>Theropoda</taxon>
        <taxon>Coelurosauria</taxon>
        <taxon>Aves</taxon>
        <taxon>Neognathae</taxon>
        <taxon>Neoaves</taxon>
        <taxon>Charadriiformes</taxon>
        <taxon>Scolopacidae</taxon>
        <taxon>Limosa</taxon>
    </lineage>
</organism>
<dbReference type="EMBL" id="KZ513739">
    <property type="protein sequence ID" value="PKU30909.1"/>
    <property type="molecule type" value="Genomic_DNA"/>
</dbReference>
<reference evidence="2" key="2">
    <citation type="submission" date="2017-12" db="EMBL/GenBank/DDBJ databases">
        <title>Genome sequence of the Bar-tailed Godwit (Limosa lapponica baueri).</title>
        <authorList>
            <person name="Lima N.C.B."/>
            <person name="Parody-Merino A.M."/>
            <person name="Battley P.F."/>
            <person name="Fidler A.E."/>
            <person name="Prosdocimi F."/>
        </authorList>
    </citation>
    <scope>NUCLEOTIDE SEQUENCE [LARGE SCALE GENOMIC DNA]</scope>
</reference>